<dbReference type="EMBL" id="BKCJ011125690">
    <property type="protein sequence ID" value="GFC90334.1"/>
    <property type="molecule type" value="Genomic_DNA"/>
</dbReference>
<organism evidence="2">
    <name type="scientific">Tanacetum cinerariifolium</name>
    <name type="common">Dalmatian daisy</name>
    <name type="synonym">Chrysanthemum cinerariifolium</name>
    <dbReference type="NCBI Taxonomy" id="118510"/>
    <lineage>
        <taxon>Eukaryota</taxon>
        <taxon>Viridiplantae</taxon>
        <taxon>Streptophyta</taxon>
        <taxon>Embryophyta</taxon>
        <taxon>Tracheophyta</taxon>
        <taxon>Spermatophyta</taxon>
        <taxon>Magnoliopsida</taxon>
        <taxon>eudicotyledons</taxon>
        <taxon>Gunneridae</taxon>
        <taxon>Pentapetalae</taxon>
        <taxon>asterids</taxon>
        <taxon>campanulids</taxon>
        <taxon>Asterales</taxon>
        <taxon>Asteraceae</taxon>
        <taxon>Asteroideae</taxon>
        <taxon>Anthemideae</taxon>
        <taxon>Anthemidinae</taxon>
        <taxon>Tanacetum</taxon>
    </lineage>
</organism>
<evidence type="ECO:0000256" key="1">
    <source>
        <dbReference type="SAM" id="MobiDB-lite"/>
    </source>
</evidence>
<accession>A0A699RZF1</accession>
<comment type="caution">
    <text evidence="2">The sequence shown here is derived from an EMBL/GenBank/DDBJ whole genome shotgun (WGS) entry which is preliminary data.</text>
</comment>
<gene>
    <name evidence="2" type="ORF">Tci_862304</name>
</gene>
<dbReference type="AlphaFoldDB" id="A0A699RZF1"/>
<feature type="region of interest" description="Disordered" evidence="1">
    <location>
        <begin position="1"/>
        <end position="23"/>
    </location>
</feature>
<feature type="compositionally biased region" description="Basic and acidic residues" evidence="1">
    <location>
        <begin position="1"/>
        <end position="15"/>
    </location>
</feature>
<sequence length="112" mass="12416">GRLGHRRESTFKRLSDTYSPSVTSPGRTWNTLEMIPTVEVDLTNGTLLLAEIVLEADIAPTASKNRMVIPTPLTEQGTNIGDPEDHVKFFKPQHRWNVGQCLRGITCSTLPS</sequence>
<feature type="non-terminal residue" evidence="2">
    <location>
        <position position="1"/>
    </location>
</feature>
<reference evidence="2" key="1">
    <citation type="journal article" date="2019" name="Sci. Rep.">
        <title>Draft genome of Tanacetum cinerariifolium, the natural source of mosquito coil.</title>
        <authorList>
            <person name="Yamashiro T."/>
            <person name="Shiraishi A."/>
            <person name="Satake H."/>
            <person name="Nakayama K."/>
        </authorList>
    </citation>
    <scope>NUCLEOTIDE SEQUENCE</scope>
</reference>
<evidence type="ECO:0000313" key="2">
    <source>
        <dbReference type="EMBL" id="GFC90334.1"/>
    </source>
</evidence>
<protein>
    <submittedName>
        <fullName evidence="2">Uncharacterized protein</fullName>
    </submittedName>
</protein>
<name>A0A699RZF1_TANCI</name>
<proteinExistence type="predicted"/>